<feature type="chain" id="PRO_5038736656" description="PorZ N-terminal beta-propeller domain-containing protein" evidence="1">
    <location>
        <begin position="21"/>
        <end position="786"/>
    </location>
</feature>
<evidence type="ECO:0000256" key="1">
    <source>
        <dbReference type="SAM" id="SignalP"/>
    </source>
</evidence>
<dbReference type="SUPFAM" id="SSF50998">
    <property type="entry name" value="Quinoprotein alcohol dehydrogenase-like"/>
    <property type="match status" value="2"/>
</dbReference>
<gene>
    <name evidence="3" type="ORF">IAB88_07650</name>
</gene>
<dbReference type="Proteomes" id="UP000823598">
    <property type="component" value="Unassembled WGS sequence"/>
</dbReference>
<evidence type="ECO:0000313" key="3">
    <source>
        <dbReference type="EMBL" id="MBO8476851.1"/>
    </source>
</evidence>
<dbReference type="Pfam" id="PF07494">
    <property type="entry name" value="Reg_prop"/>
    <property type="match status" value="1"/>
</dbReference>
<dbReference type="InterPro" id="IPR048954">
    <property type="entry name" value="PorZ_N"/>
</dbReference>
<evidence type="ECO:0000313" key="4">
    <source>
        <dbReference type="Proteomes" id="UP000823598"/>
    </source>
</evidence>
<sequence length="786" mass="88578">MIRRLLISIAVIISSFSAFSQLQVGDWKLYSVFSGLHIQNIIDTGDIVYYLSDGYLFSYDKENDETTYYNKRNDMSDVNIDDIYYNYDKNYLFIAYVNSNIDLLYDDGNVVNMPDLKNTVLTGDKSINSVDFQDDEIYVATDFGYMVLDDEKHIIKESFKYGKVFNSMIATDKYIYAVFDSNIWVSPKDGNHFYISSFEKTNRNFNTKLVKLSDTKMVCGSGWCYLMTIGNDKNITDIPFSSIRGAEVSLVSKSKEGFIASFSDRYIAIDNEGNKLKEVMLPEEVISDGLISSMETDGSVWGIDNNGVKQFRMEDNGGVTYMHENYCPNASSVSYPFYLEYKNGRLYVMNSGTNIWLTEQHNEFELSSMENGVWKNLAPNEVAGLINGNSRGRLESPYGLAADPDDQEAVWFGTWWEGAFCVKNNEQIQKFDTSNSPMTLNYTCQISDIGFDSKKNIWMSHMSLDSDEPNLIVLPAEKRFESVNVSDWVSFRFEGVSNVKQTLFSLTRNDIIILANNNYKTSLVALDCRGTLENKADDRQVVISNFMDQDGRTFDIGYIFSIVEDENGRIWIATDSGVGYINDAEDLFSNNFYVNRVKVPRNDGTNLADYLLDGMYVTSIAIDGAGRKWFGTTNSGLYLVSADGTEILEHFTAENSYLPSDFILSIECNTDNNSVYIGTDKGLVEYSSDAIIAEQNFDNVYAYPNPVRPDYSGYITIRGLMENSLVKIADAAGNVVYSTKSNGGMVVWDGCNTNGKRVDTGVYFVFASQSENDSSQGCVTKILVVR</sequence>
<feature type="signal peptide" evidence="1">
    <location>
        <begin position="1"/>
        <end position="20"/>
    </location>
</feature>
<organism evidence="3 4">
    <name type="scientific">Candidatus Limisoma faecipullorum</name>
    <dbReference type="NCBI Taxonomy" id="2840854"/>
    <lineage>
        <taxon>Bacteria</taxon>
        <taxon>Pseudomonadati</taxon>
        <taxon>Bacteroidota</taxon>
        <taxon>Bacteroidia</taxon>
        <taxon>Bacteroidales</taxon>
        <taxon>Candidatus Limisoma</taxon>
    </lineage>
</organism>
<keyword evidence="1" id="KW-0732">Signal</keyword>
<evidence type="ECO:0000259" key="2">
    <source>
        <dbReference type="Pfam" id="PF21544"/>
    </source>
</evidence>
<proteinExistence type="predicted"/>
<dbReference type="Gene3D" id="2.130.10.10">
    <property type="entry name" value="YVTN repeat-like/Quinoprotein amine dehydrogenase"/>
    <property type="match status" value="2"/>
</dbReference>
<comment type="caution">
    <text evidence="3">The sequence shown here is derived from an EMBL/GenBank/DDBJ whole genome shotgun (WGS) entry which is preliminary data.</text>
</comment>
<reference evidence="3" key="2">
    <citation type="journal article" date="2021" name="PeerJ">
        <title>Extensive microbial diversity within the chicken gut microbiome revealed by metagenomics and culture.</title>
        <authorList>
            <person name="Gilroy R."/>
            <person name="Ravi A."/>
            <person name="Getino M."/>
            <person name="Pursley I."/>
            <person name="Horton D.L."/>
            <person name="Alikhan N.F."/>
            <person name="Baker D."/>
            <person name="Gharbi K."/>
            <person name="Hall N."/>
            <person name="Watson M."/>
            <person name="Adriaenssens E.M."/>
            <person name="Foster-Nyarko E."/>
            <person name="Jarju S."/>
            <person name="Secka A."/>
            <person name="Antonio M."/>
            <person name="Oren A."/>
            <person name="Chaudhuri R.R."/>
            <person name="La Ragione R."/>
            <person name="Hildebrand F."/>
            <person name="Pallen M.J."/>
        </authorList>
    </citation>
    <scope>NUCLEOTIDE SEQUENCE</scope>
    <source>
        <strain evidence="3">6919</strain>
    </source>
</reference>
<name>A0A9D9NKI2_9BACT</name>
<dbReference type="Pfam" id="PF21544">
    <property type="entry name" value="PorZ_N_b_propeller"/>
    <property type="match status" value="1"/>
</dbReference>
<dbReference type="InterPro" id="IPR011047">
    <property type="entry name" value="Quinoprotein_ADH-like_sf"/>
</dbReference>
<dbReference type="EMBL" id="JADIMC010000086">
    <property type="protein sequence ID" value="MBO8476851.1"/>
    <property type="molecule type" value="Genomic_DNA"/>
</dbReference>
<dbReference type="InterPro" id="IPR015943">
    <property type="entry name" value="WD40/YVTN_repeat-like_dom_sf"/>
</dbReference>
<dbReference type="InterPro" id="IPR011110">
    <property type="entry name" value="Reg_prop"/>
</dbReference>
<reference evidence="3" key="1">
    <citation type="submission" date="2020-10" db="EMBL/GenBank/DDBJ databases">
        <authorList>
            <person name="Gilroy R."/>
        </authorList>
    </citation>
    <scope>NUCLEOTIDE SEQUENCE</scope>
    <source>
        <strain evidence="3">6919</strain>
    </source>
</reference>
<dbReference type="Gene3D" id="2.60.40.4070">
    <property type="match status" value="1"/>
</dbReference>
<protein>
    <recommendedName>
        <fullName evidence="2">PorZ N-terminal beta-propeller domain-containing protein</fullName>
    </recommendedName>
</protein>
<feature type="domain" description="PorZ N-terminal beta-propeller" evidence="2">
    <location>
        <begin position="48"/>
        <end position="185"/>
    </location>
</feature>
<dbReference type="AlphaFoldDB" id="A0A9D9NKI2"/>
<accession>A0A9D9NKI2</accession>